<dbReference type="AlphaFoldDB" id="A0A9P9FI15"/>
<evidence type="ECO:0008006" key="4">
    <source>
        <dbReference type="Google" id="ProtNLM"/>
    </source>
</evidence>
<feature type="signal peptide" evidence="1">
    <location>
        <begin position="1"/>
        <end position="27"/>
    </location>
</feature>
<name>A0A9P9FI15_9HYPO</name>
<reference evidence="2" key="1">
    <citation type="journal article" date="2021" name="Nat. Commun.">
        <title>Genetic determinants of endophytism in the Arabidopsis root mycobiome.</title>
        <authorList>
            <person name="Mesny F."/>
            <person name="Miyauchi S."/>
            <person name="Thiergart T."/>
            <person name="Pickel B."/>
            <person name="Atanasova L."/>
            <person name="Karlsson M."/>
            <person name="Huettel B."/>
            <person name="Barry K.W."/>
            <person name="Haridas S."/>
            <person name="Chen C."/>
            <person name="Bauer D."/>
            <person name="Andreopoulos W."/>
            <person name="Pangilinan J."/>
            <person name="LaButti K."/>
            <person name="Riley R."/>
            <person name="Lipzen A."/>
            <person name="Clum A."/>
            <person name="Drula E."/>
            <person name="Henrissat B."/>
            <person name="Kohler A."/>
            <person name="Grigoriev I.V."/>
            <person name="Martin F.M."/>
            <person name="Hacquard S."/>
        </authorList>
    </citation>
    <scope>NUCLEOTIDE SEQUENCE</scope>
    <source>
        <strain evidence="2">MPI-CAGE-AT-0021</strain>
    </source>
</reference>
<keyword evidence="3" id="KW-1185">Reference proteome</keyword>
<organism evidence="2 3">
    <name type="scientific">Dactylonectria estremocensis</name>
    <dbReference type="NCBI Taxonomy" id="1079267"/>
    <lineage>
        <taxon>Eukaryota</taxon>
        <taxon>Fungi</taxon>
        <taxon>Dikarya</taxon>
        <taxon>Ascomycota</taxon>
        <taxon>Pezizomycotina</taxon>
        <taxon>Sordariomycetes</taxon>
        <taxon>Hypocreomycetidae</taxon>
        <taxon>Hypocreales</taxon>
        <taxon>Nectriaceae</taxon>
        <taxon>Dactylonectria</taxon>
    </lineage>
</organism>
<gene>
    <name evidence="2" type="ORF">B0J13DRAFT_2309</name>
</gene>
<evidence type="ECO:0000313" key="2">
    <source>
        <dbReference type="EMBL" id="KAH7162151.1"/>
    </source>
</evidence>
<feature type="chain" id="PRO_5040133346" description="Secreted protein" evidence="1">
    <location>
        <begin position="28"/>
        <end position="123"/>
    </location>
</feature>
<dbReference type="EMBL" id="JAGMUU010000001">
    <property type="protein sequence ID" value="KAH7162151.1"/>
    <property type="molecule type" value="Genomic_DNA"/>
</dbReference>
<dbReference type="Proteomes" id="UP000717696">
    <property type="component" value="Unassembled WGS sequence"/>
</dbReference>
<accession>A0A9P9FI15</accession>
<keyword evidence="1" id="KW-0732">Signal</keyword>
<evidence type="ECO:0000313" key="3">
    <source>
        <dbReference type="Proteomes" id="UP000717696"/>
    </source>
</evidence>
<proteinExistence type="predicted"/>
<protein>
    <recommendedName>
        <fullName evidence="4">Secreted protein</fullName>
    </recommendedName>
</protein>
<comment type="caution">
    <text evidence="2">The sequence shown here is derived from an EMBL/GenBank/DDBJ whole genome shotgun (WGS) entry which is preliminary data.</text>
</comment>
<sequence length="123" mass="13593">MREKDLWLVSWLRLLLLFWLPHLSVRALRRTSPLAGSGPHPGPQVGFHFIVQSAEGGRSPCRFLSSAGTADTEGVANITCNRMVRVGGRGSWPCHMYSFTSIRHALLGLDICLTAGRPCRTSY</sequence>
<evidence type="ECO:0000256" key="1">
    <source>
        <dbReference type="SAM" id="SignalP"/>
    </source>
</evidence>